<dbReference type="AlphaFoldDB" id="A0A9D9IBS8"/>
<organism evidence="4 5">
    <name type="scientific">Candidatus Ornithospirochaeta stercoravium</name>
    <dbReference type="NCBI Taxonomy" id="2840897"/>
    <lineage>
        <taxon>Bacteria</taxon>
        <taxon>Pseudomonadati</taxon>
        <taxon>Spirochaetota</taxon>
        <taxon>Spirochaetia</taxon>
        <taxon>Spirochaetales</taxon>
        <taxon>Spirochaetaceae</taxon>
        <taxon>Spirochaetaceae incertae sedis</taxon>
        <taxon>Candidatus Ornithospirochaeta</taxon>
    </lineage>
</organism>
<dbReference type="PANTHER" id="PTHR43191">
    <property type="entry name" value="RRNA METHYLTRANSFERASE 3"/>
    <property type="match status" value="1"/>
</dbReference>
<dbReference type="Proteomes" id="UP000810292">
    <property type="component" value="Unassembled WGS sequence"/>
</dbReference>
<evidence type="ECO:0000256" key="1">
    <source>
        <dbReference type="ARBA" id="ARBA00022603"/>
    </source>
</evidence>
<dbReference type="GO" id="GO:0003723">
    <property type="term" value="F:RNA binding"/>
    <property type="evidence" value="ECO:0007669"/>
    <property type="project" value="InterPro"/>
</dbReference>
<dbReference type="InterPro" id="IPR029026">
    <property type="entry name" value="tRNA_m1G_MTases_N"/>
</dbReference>
<protein>
    <submittedName>
        <fullName evidence="4">TrmH family RNA methyltransferase</fullName>
    </submittedName>
</protein>
<dbReference type="PANTHER" id="PTHR43191:SF2">
    <property type="entry name" value="RRNA METHYLTRANSFERASE 3, MITOCHONDRIAL"/>
    <property type="match status" value="1"/>
</dbReference>
<dbReference type="Pfam" id="PF00588">
    <property type="entry name" value="SpoU_methylase"/>
    <property type="match status" value="1"/>
</dbReference>
<dbReference type="GO" id="GO:0032259">
    <property type="term" value="P:methylation"/>
    <property type="evidence" value="ECO:0007669"/>
    <property type="project" value="UniProtKB-KW"/>
</dbReference>
<dbReference type="EMBL" id="JADIMF010000041">
    <property type="protein sequence ID" value="MBO8468656.1"/>
    <property type="molecule type" value="Genomic_DNA"/>
</dbReference>
<dbReference type="InterPro" id="IPR029028">
    <property type="entry name" value="Alpha/beta_knot_MTases"/>
</dbReference>
<name>A0A9D9IBS8_9SPIO</name>
<dbReference type="SUPFAM" id="SSF75217">
    <property type="entry name" value="alpha/beta knot"/>
    <property type="match status" value="1"/>
</dbReference>
<accession>A0A9D9IBS8</accession>
<dbReference type="InterPro" id="IPR051259">
    <property type="entry name" value="rRNA_Methyltransferase"/>
</dbReference>
<dbReference type="InterPro" id="IPR001537">
    <property type="entry name" value="SpoU_MeTrfase"/>
</dbReference>
<dbReference type="CDD" id="cd18082">
    <property type="entry name" value="SpoU-like_family"/>
    <property type="match status" value="1"/>
</dbReference>
<evidence type="ECO:0000313" key="5">
    <source>
        <dbReference type="Proteomes" id="UP000810292"/>
    </source>
</evidence>
<gene>
    <name evidence="4" type="ORF">IAA72_02595</name>
</gene>
<dbReference type="Gene3D" id="3.40.1280.10">
    <property type="match status" value="1"/>
</dbReference>
<keyword evidence="2" id="KW-0808">Transferase</keyword>
<sequence>MITIKKIRTLKPRVQLRKCADVFHEAMTEETEDGYLDEVLSIVFSSDLVSAEDEEKIKRFYAKGKGIGYEDICYHILSILGDSPSDWDQKTEDGEIDWSKRKVMDHYLYLDHLRSPYNVGAIFRNSEAFCIKEIYLAPGTASPDHHRAERTSRGTVNAIPWSEKELSELPPDIPVFALEIGGTDIREFEFPERGICMIGSEETGPTREARELALSSCGIVTIPQFGAKGSINVASATAIMLYKWIESVQK</sequence>
<feature type="domain" description="tRNA/rRNA methyltransferase SpoU type" evidence="3">
    <location>
        <begin position="107"/>
        <end position="242"/>
    </location>
</feature>
<dbReference type="GO" id="GO:0006396">
    <property type="term" value="P:RNA processing"/>
    <property type="evidence" value="ECO:0007669"/>
    <property type="project" value="InterPro"/>
</dbReference>
<reference evidence="4" key="2">
    <citation type="journal article" date="2021" name="PeerJ">
        <title>Extensive microbial diversity within the chicken gut microbiome revealed by metagenomics and culture.</title>
        <authorList>
            <person name="Gilroy R."/>
            <person name="Ravi A."/>
            <person name="Getino M."/>
            <person name="Pursley I."/>
            <person name="Horton D.L."/>
            <person name="Alikhan N.F."/>
            <person name="Baker D."/>
            <person name="Gharbi K."/>
            <person name="Hall N."/>
            <person name="Watson M."/>
            <person name="Adriaenssens E.M."/>
            <person name="Foster-Nyarko E."/>
            <person name="Jarju S."/>
            <person name="Secka A."/>
            <person name="Antonio M."/>
            <person name="Oren A."/>
            <person name="Chaudhuri R.R."/>
            <person name="La Ragione R."/>
            <person name="Hildebrand F."/>
            <person name="Pallen M.J."/>
        </authorList>
    </citation>
    <scope>NUCLEOTIDE SEQUENCE</scope>
    <source>
        <strain evidence="4">14700</strain>
    </source>
</reference>
<dbReference type="GO" id="GO:0008173">
    <property type="term" value="F:RNA methyltransferase activity"/>
    <property type="evidence" value="ECO:0007669"/>
    <property type="project" value="InterPro"/>
</dbReference>
<proteinExistence type="predicted"/>
<comment type="caution">
    <text evidence="4">The sequence shown here is derived from an EMBL/GenBank/DDBJ whole genome shotgun (WGS) entry which is preliminary data.</text>
</comment>
<evidence type="ECO:0000313" key="4">
    <source>
        <dbReference type="EMBL" id="MBO8468656.1"/>
    </source>
</evidence>
<keyword evidence="1 4" id="KW-0489">Methyltransferase</keyword>
<reference evidence="4" key="1">
    <citation type="submission" date="2020-10" db="EMBL/GenBank/DDBJ databases">
        <authorList>
            <person name="Gilroy R."/>
        </authorList>
    </citation>
    <scope>NUCLEOTIDE SEQUENCE</scope>
    <source>
        <strain evidence="4">14700</strain>
    </source>
</reference>
<evidence type="ECO:0000259" key="3">
    <source>
        <dbReference type="Pfam" id="PF00588"/>
    </source>
</evidence>
<evidence type="ECO:0000256" key="2">
    <source>
        <dbReference type="ARBA" id="ARBA00022679"/>
    </source>
</evidence>